<feature type="transmembrane region" description="Helical" evidence="1">
    <location>
        <begin position="6"/>
        <end position="23"/>
    </location>
</feature>
<evidence type="ECO:0000313" key="2">
    <source>
        <dbReference type="EMBL" id="OAV52982.1"/>
    </source>
</evidence>
<dbReference type="Pfam" id="PF14087">
    <property type="entry name" value="DUF4267"/>
    <property type="match status" value="1"/>
</dbReference>
<proteinExistence type="predicted"/>
<sequence>MTAGYVIAAKAGLGILIVGILYLDIPRQMARNFGFNEVPGANSIPWLRLKGIRDFATGAVDLARRC</sequence>
<keyword evidence="3" id="KW-1185">Reference proteome</keyword>
<gene>
    <name evidence="2" type="ORF">A6F49_00840</name>
</gene>
<dbReference type="EMBL" id="LXEY01000107">
    <property type="protein sequence ID" value="OAV52982.1"/>
    <property type="molecule type" value="Genomic_DNA"/>
</dbReference>
<protein>
    <submittedName>
        <fullName evidence="2">Uncharacterized protein</fullName>
    </submittedName>
</protein>
<reference evidence="2 3" key="1">
    <citation type="submission" date="2016-04" db="EMBL/GenBank/DDBJ databases">
        <title>First whole genome shotgun sequence of the bacterium Enteractinococcus sp. strain UASWS1574.</title>
        <authorList>
            <person name="Crovadore J."/>
            <person name="Chablais R."/>
            <person name="Lefort F."/>
        </authorList>
    </citation>
    <scope>NUCLEOTIDE SEQUENCE [LARGE SCALE GENOMIC DNA]</scope>
    <source>
        <strain evidence="2 3">UASWS1574</strain>
    </source>
</reference>
<dbReference type="Proteomes" id="UP000078292">
    <property type="component" value="Unassembled WGS sequence"/>
</dbReference>
<keyword evidence="1" id="KW-0472">Membrane</keyword>
<accession>A0A1B7LVG0</accession>
<dbReference type="AlphaFoldDB" id="A0A1B7LVG0"/>
<name>A0A1B7LVG0_9MICC</name>
<evidence type="ECO:0000313" key="3">
    <source>
        <dbReference type="Proteomes" id="UP000078292"/>
    </source>
</evidence>
<dbReference type="InterPro" id="IPR025363">
    <property type="entry name" value="DUF4267"/>
</dbReference>
<evidence type="ECO:0000256" key="1">
    <source>
        <dbReference type="SAM" id="Phobius"/>
    </source>
</evidence>
<organism evidence="2 3">
    <name type="scientific">Enteractinococcus helveticum</name>
    <dbReference type="NCBI Taxonomy" id="1837282"/>
    <lineage>
        <taxon>Bacteria</taxon>
        <taxon>Bacillati</taxon>
        <taxon>Actinomycetota</taxon>
        <taxon>Actinomycetes</taxon>
        <taxon>Micrococcales</taxon>
        <taxon>Micrococcaceae</taxon>
    </lineage>
</organism>
<keyword evidence="1" id="KW-1133">Transmembrane helix</keyword>
<comment type="caution">
    <text evidence="2">The sequence shown here is derived from an EMBL/GenBank/DDBJ whole genome shotgun (WGS) entry which is preliminary data.</text>
</comment>
<keyword evidence="1" id="KW-0812">Transmembrane</keyword>